<keyword evidence="1" id="KW-1133">Transmembrane helix</keyword>
<dbReference type="Pfam" id="PF08817">
    <property type="entry name" value="YukD"/>
    <property type="match status" value="1"/>
</dbReference>
<feature type="transmembrane region" description="Helical" evidence="1">
    <location>
        <begin position="230"/>
        <end position="251"/>
    </location>
</feature>
<feature type="transmembrane region" description="Helical" evidence="1">
    <location>
        <begin position="257"/>
        <end position="278"/>
    </location>
</feature>
<feature type="transmembrane region" description="Helical" evidence="1">
    <location>
        <begin position="393"/>
        <end position="414"/>
    </location>
</feature>
<feature type="transmembrane region" description="Helical" evidence="1">
    <location>
        <begin position="123"/>
        <end position="142"/>
    </location>
</feature>
<dbReference type="EMBL" id="CP035494">
    <property type="protein sequence ID" value="QAY59140.1"/>
    <property type="molecule type" value="Genomic_DNA"/>
</dbReference>
<accession>A0A4P6EAI8</accession>
<dbReference type="Pfam" id="PF19053">
    <property type="entry name" value="EccD"/>
    <property type="match status" value="1"/>
</dbReference>
<feature type="transmembrane region" description="Helical" evidence="1">
    <location>
        <begin position="202"/>
        <end position="223"/>
    </location>
</feature>
<organism evidence="3 4">
    <name type="scientific">Microbacterium protaetiae</name>
    <dbReference type="NCBI Taxonomy" id="2509458"/>
    <lineage>
        <taxon>Bacteria</taxon>
        <taxon>Bacillati</taxon>
        <taxon>Actinomycetota</taxon>
        <taxon>Actinomycetes</taxon>
        <taxon>Micrococcales</taxon>
        <taxon>Microbacteriaceae</taxon>
        <taxon>Microbacterium</taxon>
    </lineage>
</organism>
<evidence type="ECO:0000313" key="4">
    <source>
        <dbReference type="Proteomes" id="UP000293995"/>
    </source>
</evidence>
<feature type="transmembrane region" description="Helical" evidence="1">
    <location>
        <begin position="367"/>
        <end position="387"/>
    </location>
</feature>
<feature type="transmembrane region" description="Helical" evidence="1">
    <location>
        <begin position="426"/>
        <end position="445"/>
    </location>
</feature>
<feature type="transmembrane region" description="Helical" evidence="1">
    <location>
        <begin position="174"/>
        <end position="196"/>
    </location>
</feature>
<dbReference type="OrthoDB" id="4824971at2"/>
<reference evidence="3 4" key="1">
    <citation type="submission" date="2019-01" db="EMBL/GenBank/DDBJ databases">
        <title>Genome sequencing of strain DFW100M-13.</title>
        <authorList>
            <person name="Heo J."/>
            <person name="Kim S.-J."/>
            <person name="Kim J.-S."/>
            <person name="Hong S.-B."/>
            <person name="Kwon S.-W."/>
        </authorList>
    </citation>
    <scope>NUCLEOTIDE SEQUENCE [LARGE SCALE GENOMIC DNA]</scope>
    <source>
        <strain evidence="3 4">DFW100M-13</strain>
    </source>
</reference>
<dbReference type="KEGG" id="mprt:ET475_03455"/>
<keyword evidence="1" id="KW-0812">Transmembrane</keyword>
<proteinExistence type="predicted"/>
<protein>
    <submittedName>
        <fullName evidence="3">Type VII secretion integral membrane protein EccD</fullName>
    </submittedName>
</protein>
<dbReference type="AlphaFoldDB" id="A0A4P6EAI8"/>
<evidence type="ECO:0000313" key="3">
    <source>
        <dbReference type="EMBL" id="QAY59140.1"/>
    </source>
</evidence>
<evidence type="ECO:0000256" key="1">
    <source>
        <dbReference type="SAM" id="Phobius"/>
    </source>
</evidence>
<gene>
    <name evidence="3" type="ORF">ET475_03455</name>
</gene>
<dbReference type="Gene3D" id="3.10.20.90">
    <property type="entry name" value="Phosphatidylinositol 3-kinase Catalytic Subunit, Chain A, domain 1"/>
    <property type="match status" value="1"/>
</dbReference>
<feature type="transmembrane region" description="Helical" evidence="1">
    <location>
        <begin position="148"/>
        <end position="167"/>
    </location>
</feature>
<dbReference type="InterPro" id="IPR024962">
    <property type="entry name" value="YukD-like"/>
</dbReference>
<evidence type="ECO:0000259" key="2">
    <source>
        <dbReference type="Pfam" id="PF19053"/>
    </source>
</evidence>
<dbReference type="Proteomes" id="UP000293995">
    <property type="component" value="Chromosome"/>
</dbReference>
<feature type="domain" description="EccD-like transmembrane" evidence="2">
    <location>
        <begin position="122"/>
        <end position="444"/>
    </location>
</feature>
<feature type="transmembrane region" description="Helical" evidence="1">
    <location>
        <begin position="312"/>
        <end position="331"/>
    </location>
</feature>
<dbReference type="InterPro" id="IPR044049">
    <property type="entry name" value="EccD_transm"/>
</dbReference>
<name>A0A4P6EAI8_9MICO</name>
<dbReference type="RefSeq" id="WP_129386048.1">
    <property type="nucleotide sequence ID" value="NZ_CP035494.1"/>
</dbReference>
<sequence>MAQTVSAPRALVRISVLGEGRRLDIGIPAQLPLIELMPGFARNLGLLDPTMTHTGYELRRADGRALDAAGTAAAQGVADGDVLTLARGGLVAQPRVYDDIVEAVIDATEDQHRPWTPQDGVRTALGASLTLLAVCAVVLLAAGPSVGIGALVAGIGAVLLIAVGVVVARLGQIVAGHALGVAAGVFAAIGGYLAMAGAAMPWAVPLAVGGACAFVAGAATSALMPERRELTLGVVIGGAVIAVAGGVTILLPGNAVAVYALMVAVAATASNALPWLVLSSTRIRVISPHSDAEVFADPAPIDGEDVARRTAAAARALLVSRLALGVCILIATPLVAASGAAGSALCALAFLGTMFPARQVYARSHVMAIMTLATIGLGVTGVVTAIAQPQLQTVLLVVAAAATVVTVTVTLITPGTRVRLSRWADVAELVILAALLPVGVIAAGLA</sequence>
<keyword evidence="4" id="KW-1185">Reference proteome</keyword>
<keyword evidence="1" id="KW-0472">Membrane</keyword>